<dbReference type="Proteomes" id="UP000474718">
    <property type="component" value="Unassembled WGS sequence"/>
</dbReference>
<comment type="caution">
    <text evidence="1">The sequence shown here is derived from an EMBL/GenBank/DDBJ whole genome shotgun (WGS) entry which is preliminary data.</text>
</comment>
<sequence>MKGSLIEQALNCKDVTSAEMQAAIGDWLNLYYRTREDEETREDPCQRMAYAVVNKLQKTIFGEYSASLKGNDEAAQRWLEAADRVKKRAMQNMLSAGDAYIKPVPMGGGIHYSVVRRDCYVVLSRDDQGNDTSVGMLEITEEAGKVYTLVERRTVGPDGRLTIDYKLFRSYTRGELGSPVSLHSLAKYGGLEESHTYRTPMGLGMAKLHSPADNCVDGSTDGVAVYAPAAALIHRIDRNEWQLGREFEHGRSRIIASEDMLARDRKGNKRLEDDVFLAVDDSTKNVGVTVFSPALREQSYLARKNEYLRNIETAIGMKRGILSEVEASERTATEITSSEGDYNLTIIDLQQAWEETLRELLRVSAAVAKEYRLPGGTDRWNPDNLVIDWGDGVLYNRDRTWGEYQQMVAAGMLRPEIALAWYFGEKWKAEKDLEKIAKKYMPEMEALLVEGEEMPPQKG</sequence>
<dbReference type="Pfam" id="PF05133">
    <property type="entry name" value="SPP1_portal"/>
    <property type="match status" value="1"/>
</dbReference>
<gene>
    <name evidence="1" type="ORF">GT747_08080</name>
</gene>
<protein>
    <submittedName>
        <fullName evidence="1">Phage portal protein</fullName>
    </submittedName>
</protein>
<reference evidence="1 2" key="1">
    <citation type="journal article" date="2019" name="Nat. Med.">
        <title>A library of human gut bacterial isolates paired with longitudinal multiomics data enables mechanistic microbiome research.</title>
        <authorList>
            <person name="Poyet M."/>
            <person name="Groussin M."/>
            <person name="Gibbons S.M."/>
            <person name="Avila-Pacheco J."/>
            <person name="Jiang X."/>
            <person name="Kearney S.M."/>
            <person name="Perrotta A.R."/>
            <person name="Berdy B."/>
            <person name="Zhao S."/>
            <person name="Lieberman T.D."/>
            <person name="Swanson P.K."/>
            <person name="Smith M."/>
            <person name="Roesemann S."/>
            <person name="Alexander J.E."/>
            <person name="Rich S.A."/>
            <person name="Livny J."/>
            <person name="Vlamakis H."/>
            <person name="Clish C."/>
            <person name="Bullock K."/>
            <person name="Deik A."/>
            <person name="Scott J."/>
            <person name="Pierce K.A."/>
            <person name="Xavier R.J."/>
            <person name="Alm E.J."/>
        </authorList>
    </citation>
    <scope>NUCLEOTIDE SEQUENCE [LARGE SCALE GENOMIC DNA]</scope>
    <source>
        <strain evidence="1 2">BIOML-A2</strain>
    </source>
</reference>
<organism evidence="1 2">
    <name type="scientific">Bittarella massiliensis</name>
    <name type="common">ex Durand et al. 2017</name>
    <dbReference type="NCBI Taxonomy" id="1720313"/>
    <lineage>
        <taxon>Bacteria</taxon>
        <taxon>Bacillati</taxon>
        <taxon>Bacillota</taxon>
        <taxon>Clostridia</taxon>
        <taxon>Eubacteriales</taxon>
        <taxon>Oscillospiraceae</taxon>
        <taxon>Bittarella (ex Durand et al. 2017)</taxon>
    </lineage>
</organism>
<dbReference type="InterPro" id="IPR021145">
    <property type="entry name" value="Portal_protein_SPP1_Gp6-like"/>
</dbReference>
<dbReference type="RefSeq" id="WP_161213446.1">
    <property type="nucleotide sequence ID" value="NZ_WWVX01000005.1"/>
</dbReference>
<proteinExistence type="predicted"/>
<evidence type="ECO:0000313" key="1">
    <source>
        <dbReference type="EMBL" id="MZL69711.1"/>
    </source>
</evidence>
<evidence type="ECO:0000313" key="2">
    <source>
        <dbReference type="Proteomes" id="UP000474718"/>
    </source>
</evidence>
<name>A0ABW9WX83_9FIRM</name>
<dbReference type="EMBL" id="WWVX01000005">
    <property type="protein sequence ID" value="MZL69711.1"/>
    <property type="molecule type" value="Genomic_DNA"/>
</dbReference>
<keyword evidence="2" id="KW-1185">Reference proteome</keyword>
<accession>A0ABW9WX83</accession>